<dbReference type="GO" id="GO:0009289">
    <property type="term" value="C:pilus"/>
    <property type="evidence" value="ECO:0007669"/>
    <property type="project" value="UniProtKB-SubCell"/>
</dbReference>
<evidence type="ECO:0000256" key="5">
    <source>
        <dbReference type="SAM" id="SignalP"/>
    </source>
</evidence>
<proteinExistence type="inferred from homology"/>
<keyword evidence="8" id="KW-1185">Reference proteome</keyword>
<dbReference type="EMBL" id="LXEN01000013">
    <property type="protein sequence ID" value="OAT37976.1"/>
    <property type="molecule type" value="Genomic_DNA"/>
</dbReference>
<dbReference type="InterPro" id="IPR008966">
    <property type="entry name" value="Adhesion_dom_sf"/>
</dbReference>
<dbReference type="Pfam" id="PF00419">
    <property type="entry name" value="Fimbrial"/>
    <property type="match status" value="1"/>
</dbReference>
<dbReference type="AlphaFoldDB" id="A0A198GP16"/>
<dbReference type="STRING" id="1354337.M983_0278"/>
<feature type="signal peptide" evidence="5">
    <location>
        <begin position="1"/>
        <end position="30"/>
    </location>
</feature>
<dbReference type="Proteomes" id="UP000094023">
    <property type="component" value="Unassembled WGS sequence"/>
</dbReference>
<evidence type="ECO:0000256" key="3">
    <source>
        <dbReference type="ARBA" id="ARBA00022729"/>
    </source>
</evidence>
<dbReference type="InterPro" id="IPR036937">
    <property type="entry name" value="Adhesion_dom_fimbrial_sf"/>
</dbReference>
<evidence type="ECO:0000259" key="6">
    <source>
        <dbReference type="Pfam" id="PF00419"/>
    </source>
</evidence>
<evidence type="ECO:0000256" key="2">
    <source>
        <dbReference type="ARBA" id="ARBA00006671"/>
    </source>
</evidence>
<evidence type="ECO:0000313" key="8">
    <source>
        <dbReference type="Proteomes" id="UP000094023"/>
    </source>
</evidence>
<accession>A0A198GP16</accession>
<dbReference type="SUPFAM" id="SSF49401">
    <property type="entry name" value="Bacterial adhesins"/>
    <property type="match status" value="1"/>
</dbReference>
<dbReference type="RefSeq" id="WP_066745906.1">
    <property type="nucleotide sequence ID" value="NZ_LXEN01000013.1"/>
</dbReference>
<dbReference type="OrthoDB" id="6454848at2"/>
<comment type="similarity">
    <text evidence="2">Belongs to the fimbrial protein family.</text>
</comment>
<organism evidence="7 8">
    <name type="scientific">Proteus myxofaciens ATCC 19692</name>
    <dbReference type="NCBI Taxonomy" id="1354337"/>
    <lineage>
        <taxon>Bacteria</taxon>
        <taxon>Pseudomonadati</taxon>
        <taxon>Pseudomonadota</taxon>
        <taxon>Gammaproteobacteria</taxon>
        <taxon>Enterobacterales</taxon>
        <taxon>Morganellaceae</taxon>
        <taxon>Proteus</taxon>
    </lineage>
</organism>
<dbReference type="GO" id="GO:0043709">
    <property type="term" value="P:cell adhesion involved in single-species biofilm formation"/>
    <property type="evidence" value="ECO:0007669"/>
    <property type="project" value="TreeGrafter"/>
</dbReference>
<name>A0A198GP16_9GAMM</name>
<gene>
    <name evidence="7" type="ORF">M983_0278</name>
</gene>
<evidence type="ECO:0000256" key="4">
    <source>
        <dbReference type="ARBA" id="ARBA00023263"/>
    </source>
</evidence>
<comment type="caution">
    <text evidence="7">The sequence shown here is derived from an EMBL/GenBank/DDBJ whole genome shotgun (WGS) entry which is preliminary data.</text>
</comment>
<evidence type="ECO:0000256" key="1">
    <source>
        <dbReference type="ARBA" id="ARBA00004561"/>
    </source>
</evidence>
<feature type="chain" id="PRO_5008279214" evidence="5">
    <location>
        <begin position="31"/>
        <end position="181"/>
    </location>
</feature>
<keyword evidence="3 5" id="KW-0732">Signal</keyword>
<reference evidence="7 8" key="1">
    <citation type="submission" date="2016-04" db="EMBL/GenBank/DDBJ databases">
        <title>ATOL: Assembling a taxonomically balanced genome-scale reconstruction of the evolutionary history of the Enterobacteriaceae.</title>
        <authorList>
            <person name="Plunkett G.III."/>
            <person name="Neeno-Eckwall E.C."/>
            <person name="Glasner J.D."/>
            <person name="Perna N.T."/>
        </authorList>
    </citation>
    <scope>NUCLEOTIDE SEQUENCE [LARGE SCALE GENOMIC DNA]</scope>
    <source>
        <strain evidence="7 8">ATCC 19692</strain>
    </source>
</reference>
<dbReference type="InterPro" id="IPR050263">
    <property type="entry name" value="Bact_Fimbrial_Adh_Pro"/>
</dbReference>
<sequence length="181" mass="19580">MNGKSYSLNMKPYILCLPFIALLMSETTKAELGNTNIVMTANIIAKGCNVGTDSLNKFVDLGIWGAKRFKDNKSSEPIKFTINLTDCNVHTTGVKVTFNGDADPVDNTLFKLSGNDSAKNIGIAVLDRNKTKVLPGKESIIYPISSNNLSALDFYAQYNATSPIVTGGSANSQVLFTLEYP</sequence>
<dbReference type="Gene3D" id="2.60.40.1090">
    <property type="entry name" value="Fimbrial-type adhesion domain"/>
    <property type="match status" value="1"/>
</dbReference>
<comment type="subcellular location">
    <subcellularLocation>
        <location evidence="1">Fimbrium</location>
    </subcellularLocation>
</comment>
<keyword evidence="4" id="KW-0281">Fimbrium</keyword>
<evidence type="ECO:0000313" key="7">
    <source>
        <dbReference type="EMBL" id="OAT37976.1"/>
    </source>
</evidence>
<protein>
    <submittedName>
        <fullName evidence="7">Fimbrial subunit</fullName>
    </submittedName>
</protein>
<dbReference type="PANTHER" id="PTHR33420">
    <property type="entry name" value="FIMBRIAL SUBUNIT ELFA-RELATED"/>
    <property type="match status" value="1"/>
</dbReference>
<dbReference type="PANTHER" id="PTHR33420:SF3">
    <property type="entry name" value="FIMBRIAL SUBUNIT ELFA"/>
    <property type="match status" value="1"/>
</dbReference>
<feature type="domain" description="Fimbrial-type adhesion" evidence="6">
    <location>
        <begin position="38"/>
        <end position="180"/>
    </location>
</feature>
<dbReference type="InterPro" id="IPR000259">
    <property type="entry name" value="Adhesion_dom_fimbrial"/>
</dbReference>